<dbReference type="FunFam" id="3.90.79.10:FF:000027">
    <property type="entry name" value="nucleoside diphosphate-linked moiety X motif 6"/>
    <property type="match status" value="1"/>
</dbReference>
<dbReference type="FunFam" id="4.10.80.100:FF:000001">
    <property type="entry name" value="Nucleoside diphosphate-linked moiety X motif 6"/>
    <property type="match status" value="1"/>
</dbReference>
<evidence type="ECO:0000259" key="13">
    <source>
        <dbReference type="PROSITE" id="PS51462"/>
    </source>
</evidence>
<dbReference type="Proteomes" id="UP000011518">
    <property type="component" value="Unassembled WGS sequence"/>
</dbReference>
<dbReference type="FunFam" id="3.40.630.30:FF:000062">
    <property type="entry name" value="Nucleoside diphosphate-linked moiety X motif 6"/>
    <property type="match status" value="1"/>
</dbReference>
<dbReference type="PROSITE" id="PS51462">
    <property type="entry name" value="NUDIX"/>
    <property type="match status" value="1"/>
</dbReference>
<organism evidence="14 15">
    <name type="scientific">Tupaia chinensis</name>
    <name type="common">Chinese tree shrew</name>
    <name type="synonym">Tupaia belangeri chinensis</name>
    <dbReference type="NCBI Taxonomy" id="246437"/>
    <lineage>
        <taxon>Eukaryota</taxon>
        <taxon>Metazoa</taxon>
        <taxon>Chordata</taxon>
        <taxon>Craniata</taxon>
        <taxon>Vertebrata</taxon>
        <taxon>Euteleostomi</taxon>
        <taxon>Mammalia</taxon>
        <taxon>Eutheria</taxon>
        <taxon>Euarchontoglires</taxon>
        <taxon>Scandentia</taxon>
        <taxon>Tupaiidae</taxon>
        <taxon>Tupaia</taxon>
    </lineage>
</organism>
<evidence type="ECO:0000256" key="11">
    <source>
        <dbReference type="RuleBase" id="RU368106"/>
    </source>
</evidence>
<evidence type="ECO:0000256" key="5">
    <source>
        <dbReference type="ARBA" id="ARBA00022801"/>
    </source>
</evidence>
<dbReference type="PRINTS" id="PR00502">
    <property type="entry name" value="NUDIXFAMILY"/>
</dbReference>
<keyword evidence="5 10" id="KW-0378">Hydrolase</keyword>
<dbReference type="InterPro" id="IPR003293">
    <property type="entry name" value="Nudix_hydrolase6-like"/>
</dbReference>
<dbReference type="Gene3D" id="4.10.80.100">
    <property type="match status" value="1"/>
</dbReference>
<feature type="region of interest" description="Disordered" evidence="12">
    <location>
        <begin position="25"/>
        <end position="44"/>
    </location>
</feature>
<comment type="similarity">
    <text evidence="2 10">Belongs to the Nudix hydrolase family.</text>
</comment>
<evidence type="ECO:0000256" key="1">
    <source>
        <dbReference type="ARBA" id="ARBA00004123"/>
    </source>
</evidence>
<dbReference type="SUPFAM" id="SSF55811">
    <property type="entry name" value="Nudix"/>
    <property type="match status" value="1"/>
</dbReference>
<evidence type="ECO:0000256" key="8">
    <source>
        <dbReference type="ARBA" id="ARBA00057091"/>
    </source>
</evidence>
<dbReference type="InParanoid" id="L9KIT1"/>
<comment type="function">
    <text evidence="8 11">May contribute to the regulation of cell proliferation.</text>
</comment>
<sequence>MLPLRGQGCSRVVLARILRPRLSAVPRGSSGGPGCAWDPPPGAGELQGEPDRFGGISLGSPEVLGEMVTIPEFGIDSPDFYSDLREVPIPHPLTGVAGAEALLRVYWMWRHPELNFNLFLSSYWKTFTYFIFYISAAIQQWKSQGRIAVWLHIPILQSRLIAPAASLGFCFHHAESDSSTLTLWLGEGPSRLPGYATHQVGVAGAVFDENTRKILVVQDRNKSKNMWKFPGGLSEPGEDIGDTAVREVFEETGIKSEFRSLLSIRQQHASPGAFGKSDMYVICRLRPCSFTINFCQHECLRCEWMDLEDLAKTADTTPITSRVARLLLYGHREGFDKIDLTMEELPAVYTGLFYKLYHKELPENYKTMTGMD</sequence>
<comment type="subunit">
    <text evidence="3 11">Monomer and homodimer.</text>
</comment>
<gene>
    <name evidence="14" type="ORF">TREES_T100015035</name>
</gene>
<keyword evidence="7 11" id="KW-0539">Nucleus</keyword>
<dbReference type="CDD" id="cd04670">
    <property type="entry name" value="NUDIX_ASFGF2_Nudt6"/>
    <property type="match status" value="1"/>
</dbReference>
<keyword evidence="6 11" id="KW-0496">Mitochondrion</keyword>
<dbReference type="PANTHER" id="PTHR13994:SF46">
    <property type="entry name" value="NUCLEOSIDE DIPHOSPHATE-LINKED MOIETY X MOTIF 6"/>
    <property type="match status" value="1"/>
</dbReference>
<evidence type="ECO:0000256" key="7">
    <source>
        <dbReference type="ARBA" id="ARBA00023242"/>
    </source>
</evidence>
<accession>L9KIT1</accession>
<dbReference type="InterPro" id="IPR020476">
    <property type="entry name" value="Nudix_hydrolase"/>
</dbReference>
<dbReference type="InterPro" id="IPR015797">
    <property type="entry name" value="NUDIX_hydrolase-like_dom_sf"/>
</dbReference>
<comment type="subcellular location">
    <subcellularLocation>
        <location evidence="11">Cytoplasm</location>
    </subcellularLocation>
    <subcellularLocation>
        <location evidence="1 11">Nucleus</location>
    </subcellularLocation>
    <subcellularLocation>
        <location evidence="11">Mitochondrion</location>
    </subcellularLocation>
</comment>
<dbReference type="Gene3D" id="3.90.79.10">
    <property type="entry name" value="Nucleoside Triphosphate Pyrophosphohydrolase"/>
    <property type="match status" value="1"/>
</dbReference>
<dbReference type="FunCoup" id="L9KIT1">
    <property type="interactions" value="362"/>
</dbReference>
<evidence type="ECO:0000256" key="10">
    <source>
        <dbReference type="RuleBase" id="RU003476"/>
    </source>
</evidence>
<evidence type="ECO:0000256" key="9">
    <source>
        <dbReference type="ARBA" id="ARBA00068898"/>
    </source>
</evidence>
<evidence type="ECO:0000256" key="3">
    <source>
        <dbReference type="ARBA" id="ARBA00011407"/>
    </source>
</evidence>
<dbReference type="InterPro" id="IPR020084">
    <property type="entry name" value="NUDIX_hydrolase_CS"/>
</dbReference>
<dbReference type="EC" id="3.6.1.-" evidence="11"/>
<reference evidence="15" key="2">
    <citation type="journal article" date="2013" name="Nat. Commun.">
        <title>Genome of the Chinese tree shrew.</title>
        <authorList>
            <person name="Fan Y."/>
            <person name="Huang Z.Y."/>
            <person name="Cao C.C."/>
            <person name="Chen C.S."/>
            <person name="Chen Y.X."/>
            <person name="Fan D.D."/>
            <person name="He J."/>
            <person name="Hou H.L."/>
            <person name="Hu L."/>
            <person name="Hu X.T."/>
            <person name="Jiang X.T."/>
            <person name="Lai R."/>
            <person name="Lang Y.S."/>
            <person name="Liang B."/>
            <person name="Liao S.G."/>
            <person name="Mu D."/>
            <person name="Ma Y.Y."/>
            <person name="Niu Y.Y."/>
            <person name="Sun X.Q."/>
            <person name="Xia J.Q."/>
            <person name="Xiao J."/>
            <person name="Xiong Z.Q."/>
            <person name="Xu L."/>
            <person name="Yang L."/>
            <person name="Zhang Y."/>
            <person name="Zhao W."/>
            <person name="Zhao X.D."/>
            <person name="Zheng Y.T."/>
            <person name="Zhou J.M."/>
            <person name="Zhu Y.B."/>
            <person name="Zhang G.J."/>
            <person name="Wang J."/>
            <person name="Yao Y.G."/>
        </authorList>
    </citation>
    <scope>NUCLEOTIDE SEQUENCE [LARGE SCALE GENOMIC DNA]</scope>
</reference>
<keyword evidence="4 11" id="KW-0963">Cytoplasm</keyword>
<evidence type="ECO:0000313" key="15">
    <source>
        <dbReference type="Proteomes" id="UP000011518"/>
    </source>
</evidence>
<dbReference type="PRINTS" id="PR01356">
    <property type="entry name" value="GFGPROTEIN"/>
</dbReference>
<evidence type="ECO:0000256" key="4">
    <source>
        <dbReference type="ARBA" id="ARBA00022490"/>
    </source>
</evidence>
<dbReference type="GO" id="GO:0035529">
    <property type="term" value="F:NADH pyrophosphatase activity"/>
    <property type="evidence" value="ECO:0007669"/>
    <property type="project" value="TreeGrafter"/>
</dbReference>
<dbReference type="EMBL" id="KB320806">
    <property type="protein sequence ID" value="ELW62641.1"/>
    <property type="molecule type" value="Genomic_DNA"/>
</dbReference>
<reference evidence="15" key="1">
    <citation type="submission" date="2012-07" db="EMBL/GenBank/DDBJ databases">
        <title>Genome of the Chinese tree shrew, a rising model animal genetically related to primates.</title>
        <authorList>
            <person name="Zhang G."/>
            <person name="Fan Y."/>
            <person name="Yao Y."/>
            <person name="Huang Z."/>
        </authorList>
    </citation>
    <scope>NUCLEOTIDE SEQUENCE [LARGE SCALE GENOMIC DNA]</scope>
</reference>
<evidence type="ECO:0000256" key="12">
    <source>
        <dbReference type="SAM" id="MobiDB-lite"/>
    </source>
</evidence>
<dbReference type="STRING" id="246437.L9KIT1"/>
<dbReference type="Pfam" id="PF00293">
    <property type="entry name" value="NUDIX"/>
    <property type="match status" value="1"/>
</dbReference>
<protein>
    <recommendedName>
        <fullName evidence="9 11">Nucleoside diphosphate-linked moiety X motif 6</fullName>
        <shortName evidence="11">Nudix motif 6</shortName>
        <ecNumber evidence="11">3.6.1.-</ecNumber>
    </recommendedName>
</protein>
<feature type="domain" description="Nudix hydrolase" evidence="13">
    <location>
        <begin position="197"/>
        <end position="329"/>
    </location>
</feature>
<name>L9KIT1_TUPCH</name>
<dbReference type="AlphaFoldDB" id="L9KIT1"/>
<dbReference type="InterPro" id="IPR040618">
    <property type="entry name" value="Pre-Nudix"/>
</dbReference>
<dbReference type="GO" id="GO:0005634">
    <property type="term" value="C:nucleus"/>
    <property type="evidence" value="ECO:0007669"/>
    <property type="project" value="UniProtKB-SubCell"/>
</dbReference>
<proteinExistence type="inferred from homology"/>
<dbReference type="PROSITE" id="PS00893">
    <property type="entry name" value="NUDIX_BOX"/>
    <property type="match status" value="1"/>
</dbReference>
<evidence type="ECO:0000313" key="14">
    <source>
        <dbReference type="EMBL" id="ELW62641.1"/>
    </source>
</evidence>
<evidence type="ECO:0000256" key="6">
    <source>
        <dbReference type="ARBA" id="ARBA00023128"/>
    </source>
</evidence>
<dbReference type="Gene3D" id="3.40.630.30">
    <property type="match status" value="1"/>
</dbReference>
<dbReference type="GO" id="GO:0005739">
    <property type="term" value="C:mitochondrion"/>
    <property type="evidence" value="ECO:0007669"/>
    <property type="project" value="UniProtKB-SubCell"/>
</dbReference>
<dbReference type="PANTHER" id="PTHR13994">
    <property type="entry name" value="NUDIX HYDROLASE RELATED"/>
    <property type="match status" value="1"/>
</dbReference>
<dbReference type="GO" id="GO:0051287">
    <property type="term" value="F:NAD binding"/>
    <property type="evidence" value="ECO:0007669"/>
    <property type="project" value="TreeGrafter"/>
</dbReference>
<dbReference type="InterPro" id="IPR000086">
    <property type="entry name" value="NUDIX_hydrolase_dom"/>
</dbReference>
<dbReference type="GO" id="GO:0047631">
    <property type="term" value="F:ADP-ribose diphosphatase activity"/>
    <property type="evidence" value="ECO:0007669"/>
    <property type="project" value="TreeGrafter"/>
</dbReference>
<dbReference type="Pfam" id="PF18290">
    <property type="entry name" value="Nudix_hydro"/>
    <property type="match status" value="1"/>
</dbReference>
<keyword evidence="15" id="KW-1185">Reference proteome</keyword>
<evidence type="ECO:0000256" key="2">
    <source>
        <dbReference type="ARBA" id="ARBA00005582"/>
    </source>
</evidence>